<comment type="similarity">
    <text evidence="3">Belongs to the sulfatase family.</text>
</comment>
<dbReference type="Pfam" id="PF00884">
    <property type="entry name" value="Sulfatase"/>
    <property type="match status" value="1"/>
</dbReference>
<evidence type="ECO:0000256" key="16">
    <source>
        <dbReference type="ARBA" id="ARBA00079086"/>
    </source>
</evidence>
<keyword evidence="5 17" id="KW-0732">Signal</keyword>
<organism evidence="19 20">
    <name type="scientific">Salmo trutta</name>
    <name type="common">Brown trout</name>
    <dbReference type="NCBI Taxonomy" id="8032"/>
    <lineage>
        <taxon>Eukaryota</taxon>
        <taxon>Metazoa</taxon>
        <taxon>Chordata</taxon>
        <taxon>Craniata</taxon>
        <taxon>Vertebrata</taxon>
        <taxon>Euteleostomi</taxon>
        <taxon>Actinopterygii</taxon>
        <taxon>Neopterygii</taxon>
        <taxon>Teleostei</taxon>
        <taxon>Protacanthopterygii</taxon>
        <taxon>Salmoniformes</taxon>
        <taxon>Salmonidae</taxon>
        <taxon>Salmoninae</taxon>
        <taxon>Salmo</taxon>
    </lineage>
</organism>
<keyword evidence="6" id="KW-0378">Hydrolase</keyword>
<dbReference type="GO" id="GO:0005764">
    <property type="term" value="C:lysosome"/>
    <property type="evidence" value="ECO:0007669"/>
    <property type="project" value="UniProtKB-SubCell"/>
</dbReference>
<protein>
    <recommendedName>
        <fullName evidence="15">Arylsulfatase G</fullName>
        <ecNumber evidence="11">3.1.6.1</ecNumber>
        <ecNumber evidence="14">3.1.6.15</ecNumber>
    </recommendedName>
    <alternativeName>
        <fullName evidence="16">N-sulfoglucosamine-3-sulfatase</fullName>
    </alternativeName>
</protein>
<evidence type="ECO:0000256" key="14">
    <source>
        <dbReference type="ARBA" id="ARBA00066410"/>
    </source>
</evidence>
<evidence type="ECO:0000256" key="9">
    <source>
        <dbReference type="ARBA" id="ARBA00023180"/>
    </source>
</evidence>
<evidence type="ECO:0000256" key="4">
    <source>
        <dbReference type="ARBA" id="ARBA00022723"/>
    </source>
</evidence>
<evidence type="ECO:0000256" key="12">
    <source>
        <dbReference type="ARBA" id="ARBA00048030"/>
    </source>
</evidence>
<dbReference type="Gene3D" id="3.30.1120.10">
    <property type="match status" value="1"/>
</dbReference>
<sequence length="554" mass="60193">MAGSVFLLLLAGTLLCGLLFHTVSQNEAGDRTRSRRPNFIIILADDIGWGDLGANQQAGQRSSLTPHLDLMAQQGMRLTDFHSPASTCSPSRAALLTGRHGLRNGVTHNFAVGSVGGLPLSETTLAEILHQGGYYTAMIGKWHLGHNDPYSPTNRGFDYYLGIPYSNDMGCTDLPGYDLPSCPPCHPGPQILHNSCYTKVALPLFENRTIVEQPLDLWRLTQRYTSTALNVIHTARERGQPFLLYVALAHMHVPLSPPSYAPNPSEGGVYAASLREMDGLVGAIKNASDASDKNTLIWFTGDNGPWEQKCQYAGSVGPFLGKWQTSRGGGSAKRTTWEGGHRVPTVSYWPGRVPANSTSSALLSGLDIFPTLLSLAGVNPPSDRRYDGIDATDVLLHGKETGNEFLFHPNSGAAGKYGDLQTVRLGRHKAFYITGAAEACGGSTGRQELHDPPMIFDLSVDKGEERPLDPTTEEYKKVDERVRRWREALLYDIATDQSVSTADYATDQSAAPCCDPRHTACRCHTLEKPIVELASACCEEAGLWVILLEVSTGD</sequence>
<reference evidence="19" key="2">
    <citation type="submission" date="2025-09" db="UniProtKB">
        <authorList>
            <consortium name="Ensembl"/>
        </authorList>
    </citation>
    <scope>IDENTIFICATION</scope>
</reference>
<evidence type="ECO:0000313" key="19">
    <source>
        <dbReference type="Ensembl" id="ENSSTUP00000008726.1"/>
    </source>
</evidence>
<dbReference type="OMA" id="HVACRCQ"/>
<dbReference type="Pfam" id="PF14707">
    <property type="entry name" value="Sulfatase_C"/>
    <property type="match status" value="1"/>
</dbReference>
<evidence type="ECO:0000256" key="17">
    <source>
        <dbReference type="SAM" id="SignalP"/>
    </source>
</evidence>
<dbReference type="Gene3D" id="3.40.720.10">
    <property type="entry name" value="Alkaline Phosphatase, subunit A"/>
    <property type="match status" value="1"/>
</dbReference>
<dbReference type="FunFam" id="3.30.1120.10:FF:000006">
    <property type="entry name" value="Arylsulfatase G"/>
    <property type="match status" value="1"/>
</dbReference>
<dbReference type="GO" id="GO:0046872">
    <property type="term" value="F:metal ion binding"/>
    <property type="evidence" value="ECO:0007669"/>
    <property type="project" value="UniProtKB-KW"/>
</dbReference>
<dbReference type="PROSITE" id="PS00523">
    <property type="entry name" value="SULFATASE_1"/>
    <property type="match status" value="1"/>
</dbReference>
<dbReference type="EC" id="3.1.6.15" evidence="14"/>
<name>A0A673WKN6_SALTR</name>
<keyword evidence="9" id="KW-0325">Glycoprotein</keyword>
<evidence type="ECO:0000256" key="10">
    <source>
        <dbReference type="ARBA" id="ARBA00023228"/>
    </source>
</evidence>
<dbReference type="InterPro" id="IPR017850">
    <property type="entry name" value="Alkaline_phosphatase_core_sf"/>
</dbReference>
<evidence type="ECO:0000256" key="11">
    <source>
        <dbReference type="ARBA" id="ARBA00035026"/>
    </source>
</evidence>
<dbReference type="InterPro" id="IPR000917">
    <property type="entry name" value="Sulfatase_N"/>
</dbReference>
<evidence type="ECO:0000259" key="18">
    <source>
        <dbReference type="Pfam" id="PF00884"/>
    </source>
</evidence>
<dbReference type="Proteomes" id="UP000472277">
    <property type="component" value="Chromosome 10"/>
</dbReference>
<evidence type="ECO:0000256" key="2">
    <source>
        <dbReference type="ARBA" id="ARBA00004371"/>
    </source>
</evidence>
<evidence type="ECO:0000256" key="7">
    <source>
        <dbReference type="ARBA" id="ARBA00022837"/>
    </source>
</evidence>
<dbReference type="Ensembl" id="ENSSTUT00000009344.1">
    <property type="protein sequence ID" value="ENSSTUP00000008726.1"/>
    <property type="gene ID" value="ENSSTUG00000004270.1"/>
</dbReference>
<keyword evidence="8" id="KW-1015">Disulfide bond</keyword>
<keyword evidence="20" id="KW-1185">Reference proteome</keyword>
<evidence type="ECO:0000256" key="8">
    <source>
        <dbReference type="ARBA" id="ARBA00023157"/>
    </source>
</evidence>
<dbReference type="PANTHER" id="PTHR42693">
    <property type="entry name" value="ARYLSULFATASE FAMILY MEMBER"/>
    <property type="match status" value="1"/>
</dbReference>
<evidence type="ECO:0000256" key="15">
    <source>
        <dbReference type="ARBA" id="ARBA00074875"/>
    </source>
</evidence>
<dbReference type="InterPro" id="IPR024607">
    <property type="entry name" value="Sulfatase_CS"/>
</dbReference>
<evidence type="ECO:0000256" key="6">
    <source>
        <dbReference type="ARBA" id="ARBA00022801"/>
    </source>
</evidence>
<evidence type="ECO:0000256" key="13">
    <source>
        <dbReference type="ARBA" id="ARBA00052523"/>
    </source>
</evidence>
<dbReference type="FunFam" id="3.40.720.10:FF:000031">
    <property type="entry name" value="arylsulfatase G isoform X1"/>
    <property type="match status" value="1"/>
</dbReference>
<dbReference type="PROSITE" id="PS00149">
    <property type="entry name" value="SULFATASE_2"/>
    <property type="match status" value="1"/>
</dbReference>
<feature type="signal peptide" evidence="17">
    <location>
        <begin position="1"/>
        <end position="25"/>
    </location>
</feature>
<evidence type="ECO:0000256" key="3">
    <source>
        <dbReference type="ARBA" id="ARBA00008779"/>
    </source>
</evidence>
<dbReference type="InParanoid" id="A0A673WKN6"/>
<evidence type="ECO:0000256" key="1">
    <source>
        <dbReference type="ARBA" id="ARBA00001913"/>
    </source>
</evidence>
<dbReference type="GeneTree" id="ENSGT00940000159093"/>
<feature type="chain" id="PRO_5025692809" description="Arylsulfatase G" evidence="17">
    <location>
        <begin position="26"/>
        <end position="554"/>
    </location>
</feature>
<dbReference type="PANTHER" id="PTHR42693:SF42">
    <property type="entry name" value="ARYLSULFATASE G"/>
    <property type="match status" value="1"/>
</dbReference>
<gene>
    <name evidence="19" type="primary">ARSG</name>
    <name evidence="19" type="synonym">arsg</name>
</gene>
<reference evidence="19" key="1">
    <citation type="submission" date="2025-08" db="UniProtKB">
        <authorList>
            <consortium name="Ensembl"/>
        </authorList>
    </citation>
    <scope>IDENTIFICATION</scope>
</reference>
<proteinExistence type="inferred from homology"/>
<evidence type="ECO:0000256" key="5">
    <source>
        <dbReference type="ARBA" id="ARBA00022729"/>
    </source>
</evidence>
<comment type="subcellular location">
    <subcellularLocation>
        <location evidence="2">Lysosome</location>
    </subcellularLocation>
</comment>
<keyword evidence="7" id="KW-0106">Calcium</keyword>
<dbReference type="SUPFAM" id="SSF53649">
    <property type="entry name" value="Alkaline phosphatase-like"/>
    <property type="match status" value="1"/>
</dbReference>
<evidence type="ECO:0000313" key="20">
    <source>
        <dbReference type="Proteomes" id="UP000472277"/>
    </source>
</evidence>
<keyword evidence="4" id="KW-0479">Metal-binding</keyword>
<comment type="catalytic activity">
    <reaction evidence="12">
        <text>an aryl sulfate + H2O = a phenol + sulfate + H(+)</text>
        <dbReference type="Rhea" id="RHEA:17261"/>
        <dbReference type="ChEBI" id="CHEBI:15377"/>
        <dbReference type="ChEBI" id="CHEBI:15378"/>
        <dbReference type="ChEBI" id="CHEBI:16189"/>
        <dbReference type="ChEBI" id="CHEBI:33853"/>
        <dbReference type="ChEBI" id="CHEBI:140317"/>
        <dbReference type="EC" id="3.1.6.1"/>
    </reaction>
</comment>
<keyword evidence="10" id="KW-0458">Lysosome</keyword>
<feature type="domain" description="Sulfatase N-terminal" evidence="18">
    <location>
        <begin position="37"/>
        <end position="378"/>
    </location>
</feature>
<dbReference type="EC" id="3.1.6.1" evidence="11"/>
<dbReference type="AlphaFoldDB" id="A0A673WKN6"/>
<comment type="catalytic activity">
    <reaction evidence="13">
        <text>Hydrolysis of the 3-sulfate groups of the N-sulfo-D-glucosamine 3-O-sulfate units of heparin.</text>
        <dbReference type="EC" id="3.1.6.15"/>
    </reaction>
</comment>
<accession>A0A673WKN6</accession>
<dbReference type="InterPro" id="IPR050738">
    <property type="entry name" value="Sulfatase"/>
</dbReference>
<dbReference type="GO" id="GO:0004065">
    <property type="term" value="F:arylsulfatase activity"/>
    <property type="evidence" value="ECO:0007669"/>
    <property type="project" value="UniProtKB-EC"/>
</dbReference>
<comment type="cofactor">
    <cofactor evidence="1">
        <name>Ca(2+)</name>
        <dbReference type="ChEBI" id="CHEBI:29108"/>
    </cofactor>
</comment>
<dbReference type="GO" id="GO:0033889">
    <property type="term" value="F:N-sulfoglucosamine-3-sulfatase activity"/>
    <property type="evidence" value="ECO:0007669"/>
    <property type="project" value="UniProtKB-EC"/>
</dbReference>